<evidence type="ECO:0000313" key="1">
    <source>
        <dbReference type="EMBL" id="KAJ8727929.1"/>
    </source>
</evidence>
<proteinExistence type="predicted"/>
<dbReference type="EMBL" id="CM056785">
    <property type="protein sequence ID" value="KAJ8727929.1"/>
    <property type="molecule type" value="Genomic_DNA"/>
</dbReference>
<accession>A0ACC2QX98</accession>
<dbReference type="Proteomes" id="UP001231649">
    <property type="component" value="Chromosome 9"/>
</dbReference>
<keyword evidence="2" id="KW-1185">Reference proteome</keyword>
<reference evidence="1" key="1">
    <citation type="submission" date="2023-03" db="EMBL/GenBank/DDBJ databases">
        <title>Chromosome-level genomes of two armyworms, Mythimna separata and Mythimna loreyi, provide insights into the biosynthesis and reception of sex pheromones.</title>
        <authorList>
            <person name="Zhao H."/>
        </authorList>
    </citation>
    <scope>NUCLEOTIDE SEQUENCE</scope>
    <source>
        <strain evidence="1">BeijingLab</strain>
    </source>
</reference>
<name>A0ACC2QX98_9NEOP</name>
<comment type="caution">
    <text evidence="1">The sequence shown here is derived from an EMBL/GenBank/DDBJ whole genome shotgun (WGS) entry which is preliminary data.</text>
</comment>
<gene>
    <name evidence="1" type="ORF">PYW08_016314</name>
</gene>
<evidence type="ECO:0000313" key="2">
    <source>
        <dbReference type="Proteomes" id="UP001231649"/>
    </source>
</evidence>
<sequence length="689" mass="78781">MEVVRRNFKDTLPLISDSIEKADFLSIDTEFTGLMNGRDVSIFDSPEDYYIRCMNGSCEFLLIQFGLSAFYWDEKEKHYMNDTYNFYLYPRGRPGPDRMFLCQSSSLDFLASNGFNFNKLIKEGISYMTALTETKLRESLTERQQSYTREKDPVRIPDENKQQIEDICNKVKNFIENTTDKEMEIDKCNSFIRMLLFQELRIRFKDDVMVDTKILENKSRVLKVIRKTAGMADQDTIRKKREWDELEEAVGFSKVAKMISQSEKLVVGHNMLLDVLHTLGHFFQQLPGDYASFKEFTHCMFPKLLDTKYMSSLPPFKDKLGSSVLTDLLSTLADPPFSIPKVGCKEGRGYANLKDKQHEAGYDAYITGLCFLAMHAHLARMRGDHSERLAPQSATLKPFLNKLFLAKTARQDSPYINLTGADPSPSRDHVFHLVFPKEWQRNDLNQLFSPFGAITVQFLDETSAYVALERREQAADVMRALAKNARVTLTPYHKYKSYGAGDGEMALRSERPKLDTYKLIAKTDMKQRQVLSRSHVSTWTSPQAPSPLPQKVSRPRSNSTSMTSPPLATRKRTSSGVFQVDESEPLAKKSEISPSLPDNPRTSAEAQRTSAEVTRTRAEPTNGRKKTDTTDTGKKETVTKKKETPEQKKEKIEKINEKVDTKKDKVIEKFDSKAKSNCVTAFKESDSWD</sequence>
<organism evidence="1 2">
    <name type="scientific">Mythimna loreyi</name>
    <dbReference type="NCBI Taxonomy" id="667449"/>
    <lineage>
        <taxon>Eukaryota</taxon>
        <taxon>Metazoa</taxon>
        <taxon>Ecdysozoa</taxon>
        <taxon>Arthropoda</taxon>
        <taxon>Hexapoda</taxon>
        <taxon>Insecta</taxon>
        <taxon>Pterygota</taxon>
        <taxon>Neoptera</taxon>
        <taxon>Endopterygota</taxon>
        <taxon>Lepidoptera</taxon>
        <taxon>Glossata</taxon>
        <taxon>Ditrysia</taxon>
        <taxon>Noctuoidea</taxon>
        <taxon>Noctuidae</taxon>
        <taxon>Noctuinae</taxon>
        <taxon>Hadenini</taxon>
        <taxon>Mythimna</taxon>
    </lineage>
</organism>
<protein>
    <submittedName>
        <fullName evidence="1">Uncharacterized protein</fullName>
    </submittedName>
</protein>